<proteinExistence type="predicted"/>
<comment type="caution">
    <text evidence="2">The sequence shown here is derived from an EMBL/GenBank/DDBJ whole genome shotgun (WGS) entry which is preliminary data.</text>
</comment>
<gene>
    <name evidence="2" type="ORF">BaRGS_00007311</name>
</gene>
<name>A0ABD0LR79_9CAEN</name>
<evidence type="ECO:0000256" key="1">
    <source>
        <dbReference type="SAM" id="Phobius"/>
    </source>
</evidence>
<dbReference type="Proteomes" id="UP001519460">
    <property type="component" value="Unassembled WGS sequence"/>
</dbReference>
<evidence type="ECO:0000313" key="2">
    <source>
        <dbReference type="EMBL" id="KAK7501507.1"/>
    </source>
</evidence>
<evidence type="ECO:0000313" key="3">
    <source>
        <dbReference type="Proteomes" id="UP001519460"/>
    </source>
</evidence>
<keyword evidence="1" id="KW-0472">Membrane</keyword>
<reference evidence="2 3" key="1">
    <citation type="journal article" date="2023" name="Sci. Data">
        <title>Genome assembly of the Korean intertidal mud-creeper Batillaria attramentaria.</title>
        <authorList>
            <person name="Patra A.K."/>
            <person name="Ho P.T."/>
            <person name="Jun S."/>
            <person name="Lee S.J."/>
            <person name="Kim Y."/>
            <person name="Won Y.J."/>
        </authorList>
    </citation>
    <scope>NUCLEOTIDE SEQUENCE [LARGE SCALE GENOMIC DNA]</scope>
    <source>
        <strain evidence="2">Wonlab-2016</strain>
    </source>
</reference>
<accession>A0ABD0LR79</accession>
<organism evidence="2 3">
    <name type="scientific">Batillaria attramentaria</name>
    <dbReference type="NCBI Taxonomy" id="370345"/>
    <lineage>
        <taxon>Eukaryota</taxon>
        <taxon>Metazoa</taxon>
        <taxon>Spiralia</taxon>
        <taxon>Lophotrochozoa</taxon>
        <taxon>Mollusca</taxon>
        <taxon>Gastropoda</taxon>
        <taxon>Caenogastropoda</taxon>
        <taxon>Sorbeoconcha</taxon>
        <taxon>Cerithioidea</taxon>
        <taxon>Batillariidae</taxon>
        <taxon>Batillaria</taxon>
    </lineage>
</organism>
<dbReference type="EMBL" id="JACVVK020000031">
    <property type="protein sequence ID" value="KAK7501507.1"/>
    <property type="molecule type" value="Genomic_DNA"/>
</dbReference>
<keyword evidence="1" id="KW-1133">Transmembrane helix</keyword>
<keyword evidence="1" id="KW-0812">Transmembrane</keyword>
<protein>
    <submittedName>
        <fullName evidence="2">Uncharacterized protein</fullName>
    </submittedName>
</protein>
<feature type="transmembrane region" description="Helical" evidence="1">
    <location>
        <begin position="60"/>
        <end position="83"/>
    </location>
</feature>
<dbReference type="AlphaFoldDB" id="A0ABD0LR79"/>
<sequence>MDGSDNCDSVVPDKQTSMIDRFGENIGQWASVVNPARTVNLSFIIVDRIAWLNVSIAGRIVWRSVIIVGRIAWLNVIIVGRIAPSSKQATIGKS</sequence>
<keyword evidence="3" id="KW-1185">Reference proteome</keyword>